<gene>
    <name evidence="3" type="ORF">IT774_09755</name>
</gene>
<dbReference type="InterPro" id="IPR049450">
    <property type="entry name" value="ACOT8-like_C"/>
</dbReference>
<dbReference type="Gene3D" id="2.40.160.210">
    <property type="entry name" value="Acyl-CoA thioesterase, double hotdog domain"/>
    <property type="match status" value="1"/>
</dbReference>
<dbReference type="EMBL" id="CP064795">
    <property type="protein sequence ID" value="QPG04528.1"/>
    <property type="molecule type" value="Genomic_DNA"/>
</dbReference>
<proteinExistence type="predicted"/>
<feature type="domain" description="Acyl-CoA thioesterase-like N-terminal HotDog" evidence="1">
    <location>
        <begin position="28"/>
        <end position="112"/>
    </location>
</feature>
<dbReference type="InterPro" id="IPR029069">
    <property type="entry name" value="HotDog_dom_sf"/>
</dbReference>
<accession>A0A7S9DV33</accession>
<dbReference type="AlphaFoldDB" id="A0A7S9DV33"/>
<sequence>MHIDELLHLPEAQIQANKHGLFSGLQIPANWAQGRTAFGGISAGMVYSAIQQFVDDDRVLRAFNTNFVGPITVDEPFEIEVIPMREGKNVSHFLGQVIQSGKICVACQACFGVGRASKIEVENRQVHAMSAPKKAQFIPQIPKVTPKFLRHFDLAIADGGIPFTGRKSSHYHGFMRFTQPPEKFTDAHLITIIDAWPPTLLQMMKWPAPASTVTWNLEFIHPHRPVSGSDWFAYQAHTRQAADGYGHTEATIWDKDNEVVAISRQTVAVFD</sequence>
<evidence type="ECO:0000259" key="1">
    <source>
        <dbReference type="Pfam" id="PF13622"/>
    </source>
</evidence>
<evidence type="ECO:0000313" key="4">
    <source>
        <dbReference type="Proteomes" id="UP000595095"/>
    </source>
</evidence>
<dbReference type="PANTHER" id="PTHR38110">
    <property type="entry name" value="CHROMOSOME 23, WHOLE GENOME SHOTGUN SEQUENCE"/>
    <property type="match status" value="1"/>
</dbReference>
<reference evidence="3 4" key="1">
    <citation type="submission" date="2020-11" db="EMBL/GenBank/DDBJ databases">
        <title>Complete genome sequence for Salinimonas sp. strain G2-b.</title>
        <authorList>
            <person name="Park S.-J."/>
        </authorList>
    </citation>
    <scope>NUCLEOTIDE SEQUENCE [LARGE SCALE GENOMIC DNA]</scope>
    <source>
        <strain evidence="3 4">G2-b</strain>
    </source>
</reference>
<dbReference type="Pfam" id="PF13622">
    <property type="entry name" value="4HBT_3"/>
    <property type="match status" value="1"/>
</dbReference>
<dbReference type="Proteomes" id="UP000595095">
    <property type="component" value="Chromosome"/>
</dbReference>
<dbReference type="RefSeq" id="WP_195809622.1">
    <property type="nucleotide sequence ID" value="NZ_CP064795.1"/>
</dbReference>
<dbReference type="InterPro" id="IPR049449">
    <property type="entry name" value="TesB_ACOT8-like_N"/>
</dbReference>
<protein>
    <submittedName>
        <fullName evidence="3">Thioesterase family protein</fullName>
    </submittedName>
</protein>
<organism evidence="3 4">
    <name type="scientific">Salinimonas marina</name>
    <dbReference type="NCBI Taxonomy" id="2785918"/>
    <lineage>
        <taxon>Bacteria</taxon>
        <taxon>Pseudomonadati</taxon>
        <taxon>Pseudomonadota</taxon>
        <taxon>Gammaproteobacteria</taxon>
        <taxon>Alteromonadales</taxon>
        <taxon>Alteromonadaceae</taxon>
        <taxon>Alteromonas/Salinimonas group</taxon>
        <taxon>Salinimonas</taxon>
    </lineage>
</organism>
<dbReference type="Pfam" id="PF20789">
    <property type="entry name" value="4HBT_3C"/>
    <property type="match status" value="1"/>
</dbReference>
<dbReference type="PANTHER" id="PTHR38110:SF1">
    <property type="entry name" value="THIOESTERASE DOMAIN-CONTAINING PROTEIN"/>
    <property type="match status" value="1"/>
</dbReference>
<keyword evidence="4" id="KW-1185">Reference proteome</keyword>
<evidence type="ECO:0000259" key="2">
    <source>
        <dbReference type="Pfam" id="PF20789"/>
    </source>
</evidence>
<dbReference type="SUPFAM" id="SSF54637">
    <property type="entry name" value="Thioesterase/thiol ester dehydrase-isomerase"/>
    <property type="match status" value="2"/>
</dbReference>
<dbReference type="CDD" id="cd03445">
    <property type="entry name" value="Thioesterase_II_repeat2"/>
    <property type="match status" value="1"/>
</dbReference>
<name>A0A7S9DV33_9ALTE</name>
<evidence type="ECO:0000313" key="3">
    <source>
        <dbReference type="EMBL" id="QPG04528.1"/>
    </source>
</evidence>
<feature type="domain" description="Acyl-CoA thioesterase-like C-terminal" evidence="2">
    <location>
        <begin position="137"/>
        <end position="269"/>
    </location>
</feature>
<dbReference type="KEGG" id="smaa:IT774_09755"/>
<dbReference type="InterPro" id="IPR052389">
    <property type="entry name" value="Sec_Metab_Biosynth-Assoc"/>
</dbReference>
<dbReference type="InterPro" id="IPR042171">
    <property type="entry name" value="Acyl-CoA_hotdog"/>
</dbReference>